<reference evidence="6 7" key="1">
    <citation type="submission" date="2016-03" db="EMBL/GenBank/DDBJ databases">
        <title>Choanephora cucurbitarum.</title>
        <authorList>
            <person name="Min B."/>
            <person name="Park H."/>
            <person name="Park J.-H."/>
            <person name="Shin H.-D."/>
            <person name="Choi I.-G."/>
        </authorList>
    </citation>
    <scope>NUCLEOTIDE SEQUENCE [LARGE SCALE GENOMIC DNA]</scope>
    <source>
        <strain evidence="6 7">KUS-F28377</strain>
    </source>
</reference>
<dbReference type="Gene3D" id="6.10.140.2220">
    <property type="match status" value="1"/>
</dbReference>
<evidence type="ECO:0000256" key="3">
    <source>
        <dbReference type="ARBA" id="ARBA00022833"/>
    </source>
</evidence>
<dbReference type="SUPFAM" id="SSF144232">
    <property type="entry name" value="HIT/MYND zinc finger-like"/>
    <property type="match status" value="1"/>
</dbReference>
<keyword evidence="1" id="KW-0479">Metal-binding</keyword>
<feature type="domain" description="MYND-type" evidence="5">
    <location>
        <begin position="241"/>
        <end position="279"/>
    </location>
</feature>
<dbReference type="PROSITE" id="PS50865">
    <property type="entry name" value="ZF_MYND_2"/>
    <property type="match status" value="1"/>
</dbReference>
<keyword evidence="7" id="KW-1185">Reference proteome</keyword>
<dbReference type="Proteomes" id="UP000093000">
    <property type="component" value="Unassembled WGS sequence"/>
</dbReference>
<dbReference type="GO" id="GO:0008270">
    <property type="term" value="F:zinc ion binding"/>
    <property type="evidence" value="ECO:0007669"/>
    <property type="project" value="UniProtKB-KW"/>
</dbReference>
<evidence type="ECO:0000313" key="7">
    <source>
        <dbReference type="Proteomes" id="UP000093000"/>
    </source>
</evidence>
<dbReference type="AlphaFoldDB" id="A0A1C7ND22"/>
<sequence>MPSIVLSKVAIAQEEIPNTDFSKCLQRTTEAASTINQKHDSLSECHQCHEIANQYLLGFQWVKQQPTLVCNAPLLKLVQQSVELIRNHIDMARVQHLVWVPVLMNTLRELGKTIKDECSESDRMVSLPLCIESESEEEQLYNHSTKRGTSSHEDYGRAIRITIYYCRASMCEELDLPKSIHYYRKCISVRPSQYESQPFQVSARTALQHLIAEQYHNKRPSLTSRTSSISSITTSSCSMACANCGVEKRAMPVCSRCKSQYYCSIQCLKIHKPVHQIDCHL</sequence>
<dbReference type="InterPro" id="IPR002893">
    <property type="entry name" value="Znf_MYND"/>
</dbReference>
<accession>A0A1C7ND22</accession>
<evidence type="ECO:0000256" key="4">
    <source>
        <dbReference type="PROSITE-ProRule" id="PRU00134"/>
    </source>
</evidence>
<proteinExistence type="predicted"/>
<dbReference type="InParanoid" id="A0A1C7ND22"/>
<organism evidence="6 7">
    <name type="scientific">Choanephora cucurbitarum</name>
    <dbReference type="NCBI Taxonomy" id="101091"/>
    <lineage>
        <taxon>Eukaryota</taxon>
        <taxon>Fungi</taxon>
        <taxon>Fungi incertae sedis</taxon>
        <taxon>Mucoromycota</taxon>
        <taxon>Mucoromycotina</taxon>
        <taxon>Mucoromycetes</taxon>
        <taxon>Mucorales</taxon>
        <taxon>Mucorineae</taxon>
        <taxon>Choanephoraceae</taxon>
        <taxon>Choanephoroideae</taxon>
        <taxon>Choanephora</taxon>
    </lineage>
</organism>
<dbReference type="Pfam" id="PF01753">
    <property type="entry name" value="zf-MYND"/>
    <property type="match status" value="1"/>
</dbReference>
<evidence type="ECO:0000256" key="2">
    <source>
        <dbReference type="ARBA" id="ARBA00022771"/>
    </source>
</evidence>
<dbReference type="EMBL" id="LUGH01000260">
    <property type="protein sequence ID" value="OBZ86928.1"/>
    <property type="molecule type" value="Genomic_DNA"/>
</dbReference>
<evidence type="ECO:0000256" key="1">
    <source>
        <dbReference type="ARBA" id="ARBA00022723"/>
    </source>
</evidence>
<keyword evidence="2 4" id="KW-0863">Zinc-finger</keyword>
<protein>
    <recommendedName>
        <fullName evidence="5">MYND-type domain-containing protein</fullName>
    </recommendedName>
</protein>
<dbReference type="OrthoDB" id="412876at2759"/>
<evidence type="ECO:0000313" key="6">
    <source>
        <dbReference type="EMBL" id="OBZ86928.1"/>
    </source>
</evidence>
<evidence type="ECO:0000259" key="5">
    <source>
        <dbReference type="PROSITE" id="PS50865"/>
    </source>
</evidence>
<gene>
    <name evidence="6" type="ORF">A0J61_05019</name>
</gene>
<keyword evidence="3" id="KW-0862">Zinc</keyword>
<name>A0A1C7ND22_9FUNG</name>
<comment type="caution">
    <text evidence="6">The sequence shown here is derived from an EMBL/GenBank/DDBJ whole genome shotgun (WGS) entry which is preliminary data.</text>
</comment>